<keyword evidence="1" id="KW-0812">Transmembrane</keyword>
<evidence type="ECO:0000259" key="2">
    <source>
        <dbReference type="Pfam" id="PF13670"/>
    </source>
</evidence>
<accession>A0A3M6QFZ9</accession>
<evidence type="ECO:0000313" key="3">
    <source>
        <dbReference type="EMBL" id="RMX01432.1"/>
    </source>
</evidence>
<dbReference type="EMBL" id="RDQM01000001">
    <property type="protein sequence ID" value="RMX01432.1"/>
    <property type="molecule type" value="Genomic_DNA"/>
</dbReference>
<comment type="caution">
    <text evidence="3">The sequence shown here is derived from an EMBL/GenBank/DDBJ whole genome shotgun (WGS) entry which is preliminary data.</text>
</comment>
<protein>
    <recommendedName>
        <fullName evidence="2">PepSY domain-containing protein</fullName>
    </recommendedName>
</protein>
<keyword evidence="1" id="KW-0472">Membrane</keyword>
<name>A0A3M6QFZ9_9BURK</name>
<dbReference type="RefSeq" id="WP_122237203.1">
    <property type="nucleotide sequence ID" value="NZ_RDQM01000001.1"/>
</dbReference>
<proteinExistence type="predicted"/>
<organism evidence="3 4">
    <name type="scientific">Allofranklinella schreckenbergeri</name>
    <dbReference type="NCBI Taxonomy" id="1076744"/>
    <lineage>
        <taxon>Bacteria</taxon>
        <taxon>Pseudomonadati</taxon>
        <taxon>Pseudomonadota</taxon>
        <taxon>Betaproteobacteria</taxon>
        <taxon>Burkholderiales</taxon>
        <taxon>Comamonadaceae</taxon>
        <taxon>Allofranklinella</taxon>
    </lineage>
</organism>
<dbReference type="AlphaFoldDB" id="A0A3M6QFZ9"/>
<dbReference type="InterPro" id="IPR025711">
    <property type="entry name" value="PepSY"/>
</dbReference>
<dbReference type="Proteomes" id="UP000267521">
    <property type="component" value="Unassembled WGS sequence"/>
</dbReference>
<evidence type="ECO:0000313" key="4">
    <source>
        <dbReference type="Proteomes" id="UP000267521"/>
    </source>
</evidence>
<gene>
    <name evidence="3" type="ORF">EBQ26_01270</name>
</gene>
<reference evidence="3 4" key="1">
    <citation type="submission" date="2018-10" db="EMBL/GenBank/DDBJ databases">
        <title>Comamonadaceae CDC group NO-1 genome sequencing and assembly.</title>
        <authorList>
            <person name="Bernier A.-M."/>
            <person name="Bernard K."/>
        </authorList>
    </citation>
    <scope>NUCLEOTIDE SEQUENCE [LARGE SCALE GENOMIC DNA]</scope>
    <source>
        <strain evidence="3 4">NML970147</strain>
    </source>
</reference>
<evidence type="ECO:0000256" key="1">
    <source>
        <dbReference type="SAM" id="Phobius"/>
    </source>
</evidence>
<sequence length="134" mass="14521">MGHLPKTASLGVLGVIIVIAFVFSAVAFAEKRRCLRQTAVAVAAAAPTAQQPMTPIQVRLALEKAGYGRVHEIRVHGRNWRAQAVNSQGQRVGVWFETASGQVVREMQEDCQTAAQTPDASFEPPVVMPLEDMP</sequence>
<keyword evidence="1" id="KW-1133">Transmembrane helix</keyword>
<feature type="transmembrane region" description="Helical" evidence="1">
    <location>
        <begin position="12"/>
        <end position="29"/>
    </location>
</feature>
<dbReference type="Pfam" id="PF13670">
    <property type="entry name" value="PepSY_2"/>
    <property type="match status" value="1"/>
</dbReference>
<feature type="domain" description="PepSY" evidence="2">
    <location>
        <begin position="19"/>
        <end position="106"/>
    </location>
</feature>